<sequence length="37" mass="4014">MELANNPNTRIPICIALNTSGSMDGKKIDELNRGVNI</sequence>
<name>A0A382KAE0_9ZZZZ</name>
<protein>
    <submittedName>
        <fullName evidence="1">Uncharacterized protein</fullName>
    </submittedName>
</protein>
<proteinExistence type="predicted"/>
<accession>A0A382KAE0</accession>
<feature type="non-terminal residue" evidence="1">
    <location>
        <position position="37"/>
    </location>
</feature>
<organism evidence="1">
    <name type="scientific">marine metagenome</name>
    <dbReference type="NCBI Taxonomy" id="408172"/>
    <lineage>
        <taxon>unclassified sequences</taxon>
        <taxon>metagenomes</taxon>
        <taxon>ecological metagenomes</taxon>
    </lineage>
</organism>
<gene>
    <name evidence="1" type="ORF">METZ01_LOCUS273459</name>
</gene>
<evidence type="ECO:0000313" key="1">
    <source>
        <dbReference type="EMBL" id="SVC20605.1"/>
    </source>
</evidence>
<dbReference type="EMBL" id="UINC01079006">
    <property type="protein sequence ID" value="SVC20605.1"/>
    <property type="molecule type" value="Genomic_DNA"/>
</dbReference>
<reference evidence="1" key="1">
    <citation type="submission" date="2018-05" db="EMBL/GenBank/DDBJ databases">
        <authorList>
            <person name="Lanie J.A."/>
            <person name="Ng W.-L."/>
            <person name="Kazmierczak K.M."/>
            <person name="Andrzejewski T.M."/>
            <person name="Davidsen T.M."/>
            <person name="Wayne K.J."/>
            <person name="Tettelin H."/>
            <person name="Glass J.I."/>
            <person name="Rusch D."/>
            <person name="Podicherti R."/>
            <person name="Tsui H.-C.T."/>
            <person name="Winkler M.E."/>
        </authorList>
    </citation>
    <scope>NUCLEOTIDE SEQUENCE</scope>
</reference>
<dbReference type="AlphaFoldDB" id="A0A382KAE0"/>